<accession>A0A9E8HKP4</accession>
<dbReference type="KEGG" id="asem:NNL22_05870"/>
<evidence type="ECO:0000313" key="2">
    <source>
        <dbReference type="Proteomes" id="UP001164472"/>
    </source>
</evidence>
<proteinExistence type="predicted"/>
<name>A0A9E8HKP4_9ALTE</name>
<dbReference type="AlphaFoldDB" id="A0A9E8HKP4"/>
<keyword evidence="2" id="KW-1185">Reference proteome</keyword>
<dbReference type="RefSeq" id="WP_251811922.1">
    <property type="nucleotide sequence ID" value="NZ_CP101527.1"/>
</dbReference>
<gene>
    <name evidence="1" type="ORF">NNL22_05870</name>
</gene>
<evidence type="ECO:0000313" key="1">
    <source>
        <dbReference type="EMBL" id="UZW76105.1"/>
    </source>
</evidence>
<dbReference type="EMBL" id="CP101527">
    <property type="protein sequence ID" value="UZW76105.1"/>
    <property type="molecule type" value="Genomic_DNA"/>
</dbReference>
<reference evidence="1" key="1">
    <citation type="submission" date="2022-07" db="EMBL/GenBank/DDBJ databases">
        <title>Alkalimarinus sp. nov., isolated from gut of a Alitta virens.</title>
        <authorList>
            <person name="Yang A.I."/>
            <person name="Shin N.-R."/>
        </authorList>
    </citation>
    <scope>NUCLEOTIDE SEQUENCE</scope>
    <source>
        <strain evidence="1">FA028</strain>
    </source>
</reference>
<protein>
    <submittedName>
        <fullName evidence="1">Uncharacterized protein</fullName>
    </submittedName>
</protein>
<organism evidence="1 2">
    <name type="scientific">Alkalimarinus sediminis</name>
    <dbReference type="NCBI Taxonomy" id="1632866"/>
    <lineage>
        <taxon>Bacteria</taxon>
        <taxon>Pseudomonadati</taxon>
        <taxon>Pseudomonadota</taxon>
        <taxon>Gammaproteobacteria</taxon>
        <taxon>Alteromonadales</taxon>
        <taxon>Alteromonadaceae</taxon>
        <taxon>Alkalimarinus</taxon>
    </lineage>
</organism>
<sequence>MLSVFKFKPLIDQSSADWIFKAYEWALLHFDKAEFFTRSRLIQPTNEYFAGNVNSVHEKAETVYKHTLNYAGLGHWPFELQAPEVYQYRPSPQLAIFNESSDGYVVRNSTGSAITRIESDEPLFITYNPQQTLKPEDLSSSFAHLMAQYLVIQSQYLPPGGPDYFAEGTELLAIFMGFGVMFANSAYTFRGGCGSCYNSQSNRQATLSESEVLFSLALYCKLRKIPTADATRHLKKHLKAGFKQALKQIERQPAKLERLQGFREGVYV</sequence>
<dbReference type="Proteomes" id="UP001164472">
    <property type="component" value="Chromosome"/>
</dbReference>